<dbReference type="Gene3D" id="1.20.120.340">
    <property type="entry name" value="Flagellar protein FliS"/>
    <property type="match status" value="1"/>
</dbReference>
<dbReference type="Proteomes" id="UP001218246">
    <property type="component" value="Unassembled WGS sequence"/>
</dbReference>
<protein>
    <submittedName>
        <fullName evidence="6">Flagellar protein FliS</fullName>
    </submittedName>
</protein>
<dbReference type="PANTHER" id="PTHR34773">
    <property type="entry name" value="FLAGELLAR SECRETION CHAPERONE FLIS"/>
    <property type="match status" value="1"/>
</dbReference>
<dbReference type="SUPFAM" id="SSF101116">
    <property type="entry name" value="Flagellar export chaperone FliS"/>
    <property type="match status" value="1"/>
</dbReference>
<keyword evidence="7" id="KW-1185">Reference proteome</keyword>
<proteinExistence type="inferred from homology"/>
<evidence type="ECO:0000256" key="2">
    <source>
        <dbReference type="ARBA" id="ARBA00008787"/>
    </source>
</evidence>
<keyword evidence="5" id="KW-0143">Chaperone</keyword>
<dbReference type="RefSeq" id="WP_124563962.1">
    <property type="nucleotide sequence ID" value="NZ_JARRRY010000001.1"/>
</dbReference>
<comment type="subcellular location">
    <subcellularLocation>
        <location evidence="1">Cytoplasm</location>
        <location evidence="1">Cytosol</location>
    </subcellularLocation>
</comment>
<keyword evidence="6" id="KW-0966">Cell projection</keyword>
<evidence type="ECO:0000256" key="1">
    <source>
        <dbReference type="ARBA" id="ARBA00004514"/>
    </source>
</evidence>
<keyword evidence="4" id="KW-1005">Bacterial flagellum biogenesis</keyword>
<name>A0ABT6H0H3_9BACI</name>
<accession>A0ABT6H0H3</accession>
<evidence type="ECO:0000313" key="6">
    <source>
        <dbReference type="EMBL" id="MDG5752865.1"/>
    </source>
</evidence>
<keyword evidence="6" id="KW-0282">Flagellum</keyword>
<keyword evidence="6" id="KW-0969">Cilium</keyword>
<evidence type="ECO:0000256" key="4">
    <source>
        <dbReference type="ARBA" id="ARBA00022795"/>
    </source>
</evidence>
<evidence type="ECO:0000313" key="7">
    <source>
        <dbReference type="Proteomes" id="UP001218246"/>
    </source>
</evidence>
<gene>
    <name evidence="6" type="ORF">P6P90_02470</name>
</gene>
<dbReference type="Pfam" id="PF02561">
    <property type="entry name" value="FliS"/>
    <property type="match status" value="1"/>
</dbReference>
<evidence type="ECO:0000256" key="5">
    <source>
        <dbReference type="ARBA" id="ARBA00023186"/>
    </source>
</evidence>
<reference evidence="6 7" key="1">
    <citation type="submission" date="2023-04" db="EMBL/GenBank/DDBJ databases">
        <title>Ectobacillus antri isolated from activated sludge.</title>
        <authorList>
            <person name="Yan P."/>
            <person name="Liu X."/>
        </authorList>
    </citation>
    <scope>NUCLEOTIDE SEQUENCE [LARGE SCALE GENOMIC DNA]</scope>
    <source>
        <strain evidence="6 7">C18H</strain>
    </source>
</reference>
<sequence>MQAWQRYMQNSIMTSNPIKNTILIYEKSVAEFRNLGELLNNFRFQEGDAVIEKLENIFEELTLQLNPDADEELYKNLTSLYEWILAELSKIKMTRTAEGINDMIYVLQQLIEGYQGALHHAEQ</sequence>
<keyword evidence="3" id="KW-0963">Cytoplasm</keyword>
<evidence type="ECO:0000256" key="3">
    <source>
        <dbReference type="ARBA" id="ARBA00022490"/>
    </source>
</evidence>
<comment type="similarity">
    <text evidence="2">Belongs to the FliS family.</text>
</comment>
<organism evidence="6 7">
    <name type="scientific">Ectobacillus antri</name>
    <dbReference type="NCBI Taxonomy" id="2486280"/>
    <lineage>
        <taxon>Bacteria</taxon>
        <taxon>Bacillati</taxon>
        <taxon>Bacillota</taxon>
        <taxon>Bacilli</taxon>
        <taxon>Bacillales</taxon>
        <taxon>Bacillaceae</taxon>
        <taxon>Ectobacillus</taxon>
    </lineage>
</organism>
<dbReference type="EMBL" id="JARULN010000001">
    <property type="protein sequence ID" value="MDG5752865.1"/>
    <property type="molecule type" value="Genomic_DNA"/>
</dbReference>
<dbReference type="InterPro" id="IPR003713">
    <property type="entry name" value="FliS"/>
</dbReference>
<dbReference type="InterPro" id="IPR036584">
    <property type="entry name" value="FliS_sf"/>
</dbReference>
<dbReference type="PANTHER" id="PTHR34773:SF1">
    <property type="entry name" value="FLAGELLAR SECRETION CHAPERONE FLIS"/>
    <property type="match status" value="1"/>
</dbReference>
<comment type="caution">
    <text evidence="6">The sequence shown here is derived from an EMBL/GenBank/DDBJ whole genome shotgun (WGS) entry which is preliminary data.</text>
</comment>